<evidence type="ECO:0000313" key="1">
    <source>
        <dbReference type="EMBL" id="MED6123216.1"/>
    </source>
</evidence>
<dbReference type="EMBL" id="JASCZI010030506">
    <property type="protein sequence ID" value="MED6123216.1"/>
    <property type="molecule type" value="Genomic_DNA"/>
</dbReference>
<proteinExistence type="predicted"/>
<dbReference type="Proteomes" id="UP001341840">
    <property type="component" value="Unassembled WGS sequence"/>
</dbReference>
<organism evidence="1 2">
    <name type="scientific">Stylosanthes scabra</name>
    <dbReference type="NCBI Taxonomy" id="79078"/>
    <lineage>
        <taxon>Eukaryota</taxon>
        <taxon>Viridiplantae</taxon>
        <taxon>Streptophyta</taxon>
        <taxon>Embryophyta</taxon>
        <taxon>Tracheophyta</taxon>
        <taxon>Spermatophyta</taxon>
        <taxon>Magnoliopsida</taxon>
        <taxon>eudicotyledons</taxon>
        <taxon>Gunneridae</taxon>
        <taxon>Pentapetalae</taxon>
        <taxon>rosids</taxon>
        <taxon>fabids</taxon>
        <taxon>Fabales</taxon>
        <taxon>Fabaceae</taxon>
        <taxon>Papilionoideae</taxon>
        <taxon>50 kb inversion clade</taxon>
        <taxon>dalbergioids sensu lato</taxon>
        <taxon>Dalbergieae</taxon>
        <taxon>Pterocarpus clade</taxon>
        <taxon>Stylosanthes</taxon>
    </lineage>
</organism>
<evidence type="ECO:0000313" key="2">
    <source>
        <dbReference type="Proteomes" id="UP001341840"/>
    </source>
</evidence>
<sequence>MLKDKSFWKEERFFSPYVIEFEPFVPEVGSQAPGSMDYGVWVCQWMINSHLWLDYHLEEINDSTGMSLAVDLVTHSVNPLADTIWERAVNF</sequence>
<reference evidence="1 2" key="1">
    <citation type="journal article" date="2023" name="Plants (Basel)">
        <title>Bridging the Gap: Combining Genomics and Transcriptomics Approaches to Understand Stylosanthes scabra, an Orphan Legume from the Brazilian Caatinga.</title>
        <authorList>
            <person name="Ferreira-Neto J.R.C."/>
            <person name="da Silva M.D."/>
            <person name="Binneck E."/>
            <person name="de Melo N.F."/>
            <person name="da Silva R.H."/>
            <person name="de Melo A.L.T.M."/>
            <person name="Pandolfi V."/>
            <person name="Bustamante F.O."/>
            <person name="Brasileiro-Vidal A.C."/>
            <person name="Benko-Iseppon A.M."/>
        </authorList>
    </citation>
    <scope>NUCLEOTIDE SEQUENCE [LARGE SCALE GENOMIC DNA]</scope>
    <source>
        <tissue evidence="1">Leaves</tissue>
    </source>
</reference>
<name>A0ABU6RGP4_9FABA</name>
<accession>A0ABU6RGP4</accession>
<gene>
    <name evidence="1" type="ORF">PIB30_047041</name>
</gene>
<comment type="caution">
    <text evidence="1">The sequence shown here is derived from an EMBL/GenBank/DDBJ whole genome shotgun (WGS) entry which is preliminary data.</text>
</comment>
<keyword evidence="2" id="KW-1185">Reference proteome</keyword>
<protein>
    <submittedName>
        <fullName evidence="1">Uncharacterized protein</fullName>
    </submittedName>
</protein>